<evidence type="ECO:0000313" key="2">
    <source>
        <dbReference type="Proteomes" id="UP000028926"/>
    </source>
</evidence>
<dbReference type="RefSeq" id="WP_038463534.1">
    <property type="nucleotide sequence ID" value="NZ_CP008941.1"/>
</dbReference>
<dbReference type="HOGENOM" id="CLU_1955635_0_0_5"/>
<sequence>MKIFIPILMLTLSSHSYEEIPSHNGRIGSLREVELAEEACSAKGAFCCRISGNLLDISGSIIAYATAALAGASVIDTFPEHVRKTLALAAGIGGLATGILLNLKPTIDRIAREKQARAEALQKKYSRV</sequence>
<proteinExistence type="predicted"/>
<dbReference type="EMBL" id="CP008941">
    <property type="protein sequence ID" value="AIK95899.1"/>
    <property type="molecule type" value="Genomic_DNA"/>
</dbReference>
<keyword evidence="2" id="KW-1185">Reference proteome</keyword>
<reference evidence="1 2" key="1">
    <citation type="submission" date="2014-07" db="EMBL/GenBank/DDBJ databases">
        <title>Comparative genomic insights into amoeba endosymbionts belonging to the families of Holosporaceae and Candidatus Midichloriaceae within Rickettsiales.</title>
        <authorList>
            <person name="Wang Z."/>
            <person name="Wu M."/>
        </authorList>
    </citation>
    <scope>NUCLEOTIDE SEQUENCE [LARGE SCALE GENOMIC DNA]</scope>
    <source>
        <strain evidence="1">PRA3</strain>
    </source>
</reference>
<dbReference type="Proteomes" id="UP000028926">
    <property type="component" value="Chromosome"/>
</dbReference>
<dbReference type="KEGG" id="paca:ID47_02850"/>
<gene>
    <name evidence="1" type="ORF">ID47_02850</name>
</gene>
<dbReference type="AlphaFoldDB" id="A0A077AV17"/>
<organism evidence="1 2">
    <name type="scientific">Candidatus Odyssella acanthamoebae</name>
    <dbReference type="NCBI Taxonomy" id="91604"/>
    <lineage>
        <taxon>Bacteria</taxon>
        <taxon>Pseudomonadati</taxon>
        <taxon>Pseudomonadota</taxon>
        <taxon>Alphaproteobacteria</taxon>
        <taxon>Holosporales</taxon>
        <taxon>Candidatus Paracaedibacteraceae</taxon>
        <taxon>Candidatus Odyssella</taxon>
    </lineage>
</organism>
<name>A0A077AV17_9PROT</name>
<accession>A0A077AV17</accession>
<evidence type="ECO:0000313" key="1">
    <source>
        <dbReference type="EMBL" id="AIK95899.1"/>
    </source>
</evidence>
<protein>
    <submittedName>
        <fullName evidence="1">Uncharacterized protein</fullName>
    </submittedName>
</protein>